<sequence length="201" mass="23067">MSSSYSSCILCQMSRPASNDWTYWLPRPIVPYQACIELTRTIAVPVFLLRVLSRASIEYQLRQRATTKTTPPRHITMNPRGHVLIHILHLKSVRLRSSPFFHTDHRSTEHFSPSLTESHKPNKPQVSTTHETLFPSRVPSVLPSKHLQAPHLLPHKNHPHTLNSANVQIPLNPSNHGPWNHPENLRDDLTDRHRLSKALCK</sequence>
<dbReference type="RefSeq" id="XP_018061643.1">
    <property type="nucleotide sequence ID" value="XM_018207000.1"/>
</dbReference>
<evidence type="ECO:0000256" key="1">
    <source>
        <dbReference type="SAM" id="MobiDB-lite"/>
    </source>
</evidence>
<feature type="region of interest" description="Disordered" evidence="1">
    <location>
        <begin position="171"/>
        <end position="190"/>
    </location>
</feature>
<gene>
    <name evidence="2" type="ORF">LY89DRAFT_361739</name>
</gene>
<feature type="region of interest" description="Disordered" evidence="1">
    <location>
        <begin position="106"/>
        <end position="128"/>
    </location>
</feature>
<accession>A0A132B4E5</accession>
<dbReference type="KEGG" id="psco:LY89DRAFT_361739"/>
<proteinExistence type="predicted"/>
<protein>
    <submittedName>
        <fullName evidence="2">Uncharacterized protein</fullName>
    </submittedName>
</protein>
<evidence type="ECO:0000313" key="2">
    <source>
        <dbReference type="EMBL" id="KUJ07288.1"/>
    </source>
</evidence>
<dbReference type="AlphaFoldDB" id="A0A132B4E5"/>
<organism evidence="2 3">
    <name type="scientific">Mollisia scopiformis</name>
    <name type="common">Conifer needle endophyte fungus</name>
    <name type="synonym">Phialocephala scopiformis</name>
    <dbReference type="NCBI Taxonomy" id="149040"/>
    <lineage>
        <taxon>Eukaryota</taxon>
        <taxon>Fungi</taxon>
        <taxon>Dikarya</taxon>
        <taxon>Ascomycota</taxon>
        <taxon>Pezizomycotina</taxon>
        <taxon>Leotiomycetes</taxon>
        <taxon>Helotiales</taxon>
        <taxon>Mollisiaceae</taxon>
        <taxon>Mollisia</taxon>
    </lineage>
</organism>
<reference evidence="2 3" key="1">
    <citation type="submission" date="2015-10" db="EMBL/GenBank/DDBJ databases">
        <title>Full genome of DAOMC 229536 Phialocephala scopiformis, a fungal endophyte of spruce producing the potent anti-insectan compound rugulosin.</title>
        <authorList>
            <consortium name="DOE Joint Genome Institute"/>
            <person name="Walker A.K."/>
            <person name="Frasz S.L."/>
            <person name="Seifert K.A."/>
            <person name="Miller J.D."/>
            <person name="Mondo S.J."/>
            <person name="Labutti K."/>
            <person name="Lipzen A."/>
            <person name="Dockter R."/>
            <person name="Kennedy M."/>
            <person name="Grigoriev I.V."/>
            <person name="Spatafora J.W."/>
        </authorList>
    </citation>
    <scope>NUCLEOTIDE SEQUENCE [LARGE SCALE GENOMIC DNA]</scope>
    <source>
        <strain evidence="2 3">CBS 120377</strain>
    </source>
</reference>
<keyword evidence="3" id="KW-1185">Reference proteome</keyword>
<name>A0A132B4E5_MOLSC</name>
<dbReference type="Proteomes" id="UP000070700">
    <property type="component" value="Unassembled WGS sequence"/>
</dbReference>
<dbReference type="EMBL" id="KQ947440">
    <property type="protein sequence ID" value="KUJ07288.1"/>
    <property type="molecule type" value="Genomic_DNA"/>
</dbReference>
<dbReference type="InParanoid" id="A0A132B4E5"/>
<evidence type="ECO:0000313" key="3">
    <source>
        <dbReference type="Proteomes" id="UP000070700"/>
    </source>
</evidence>
<dbReference type="GeneID" id="28816726"/>